<dbReference type="InterPro" id="IPR051783">
    <property type="entry name" value="NAD(P)-dependent_oxidoreduct"/>
</dbReference>
<dbReference type="GO" id="GO:0005737">
    <property type="term" value="C:cytoplasm"/>
    <property type="evidence" value="ECO:0007669"/>
    <property type="project" value="TreeGrafter"/>
</dbReference>
<dbReference type="EMBL" id="QDKG01000002">
    <property type="protein sequence ID" value="PVH25729.1"/>
    <property type="molecule type" value="Genomic_DNA"/>
</dbReference>
<feature type="domain" description="NAD-dependent epimerase/dehydratase" evidence="1">
    <location>
        <begin position="2"/>
        <end position="223"/>
    </location>
</feature>
<evidence type="ECO:0000313" key="3">
    <source>
        <dbReference type="Proteomes" id="UP000245627"/>
    </source>
</evidence>
<dbReference type="InterPro" id="IPR036291">
    <property type="entry name" value="NAD(P)-bd_dom_sf"/>
</dbReference>
<sequence length="324" mass="35410">MILVTGGTGFLGSVLIKKLIDAGHSVIALKRPQSIIPDALKASSLVQWEDADITDYFALQEVFSGIKYVYHCAAMISNQSKDAAQITQINREGTKHIVNLCVEHRARLVHVSSIAALGSNKNGQPVTEEAKWEMTRKTALYSRAKHDAEMEVWRGMEEDLDAVIVNPSIMMGVGLGKGKVAANALFDQVKKGLKIFPIGSVGIVDVTDVASIMIWLMNSKISGERFILNSENVLSRDLLTDISALMGKPAPTIQASKTLMSIAWRLAKVKATLFGQPSALTKYAARAASEKLSYDNSKITRLTAHQFVPVAETLKNVYQAYYAK</sequence>
<evidence type="ECO:0000313" key="2">
    <source>
        <dbReference type="EMBL" id="PVH25729.1"/>
    </source>
</evidence>
<dbReference type="InterPro" id="IPR001509">
    <property type="entry name" value="Epimerase_deHydtase"/>
</dbReference>
<dbReference type="AlphaFoldDB" id="A0A2T8HJW5"/>
<dbReference type="SUPFAM" id="SSF51735">
    <property type="entry name" value="NAD(P)-binding Rossmann-fold domains"/>
    <property type="match status" value="1"/>
</dbReference>
<dbReference type="RefSeq" id="WP_116775301.1">
    <property type="nucleotide sequence ID" value="NZ_QDKG01000002.1"/>
</dbReference>
<reference evidence="2 3" key="1">
    <citation type="submission" date="2018-04" db="EMBL/GenBank/DDBJ databases">
        <title>Sphingobacterium cortibacter sp. nov.</title>
        <authorList>
            <person name="Li Y."/>
        </authorList>
    </citation>
    <scope>NUCLEOTIDE SEQUENCE [LARGE SCALE GENOMIC DNA]</scope>
    <source>
        <strain evidence="2 3">2c-3</strain>
    </source>
</reference>
<organism evidence="2 3">
    <name type="scientific">Sphingobacterium corticibacter</name>
    <dbReference type="NCBI Taxonomy" id="2171749"/>
    <lineage>
        <taxon>Bacteria</taxon>
        <taxon>Pseudomonadati</taxon>
        <taxon>Bacteroidota</taxon>
        <taxon>Sphingobacteriia</taxon>
        <taxon>Sphingobacteriales</taxon>
        <taxon>Sphingobacteriaceae</taxon>
        <taxon>Sphingobacterium</taxon>
    </lineage>
</organism>
<comment type="caution">
    <text evidence="2">The sequence shown here is derived from an EMBL/GenBank/DDBJ whole genome shotgun (WGS) entry which is preliminary data.</text>
</comment>
<accession>A0A2T8HJW5</accession>
<dbReference type="PANTHER" id="PTHR48079:SF6">
    <property type="entry name" value="NAD(P)-BINDING DOMAIN-CONTAINING PROTEIN-RELATED"/>
    <property type="match status" value="1"/>
</dbReference>
<dbReference type="Pfam" id="PF01370">
    <property type="entry name" value="Epimerase"/>
    <property type="match status" value="1"/>
</dbReference>
<gene>
    <name evidence="2" type="ORF">DC487_07270</name>
</gene>
<dbReference type="Gene3D" id="3.40.50.720">
    <property type="entry name" value="NAD(P)-binding Rossmann-like Domain"/>
    <property type="match status" value="1"/>
</dbReference>
<proteinExistence type="predicted"/>
<keyword evidence="3" id="KW-1185">Reference proteome</keyword>
<evidence type="ECO:0000259" key="1">
    <source>
        <dbReference type="Pfam" id="PF01370"/>
    </source>
</evidence>
<name>A0A2T8HJW5_9SPHI</name>
<dbReference type="OrthoDB" id="596910at2"/>
<dbReference type="GO" id="GO:0004029">
    <property type="term" value="F:aldehyde dehydrogenase (NAD+) activity"/>
    <property type="evidence" value="ECO:0007669"/>
    <property type="project" value="TreeGrafter"/>
</dbReference>
<protein>
    <submittedName>
        <fullName evidence="2">Nucleoside-diphosphate sugar epimerase</fullName>
    </submittedName>
</protein>
<dbReference type="PANTHER" id="PTHR48079">
    <property type="entry name" value="PROTEIN YEEZ"/>
    <property type="match status" value="1"/>
</dbReference>
<dbReference type="Proteomes" id="UP000245627">
    <property type="component" value="Unassembled WGS sequence"/>
</dbReference>